<dbReference type="HOGENOM" id="CLU_1731778_0_0_1"/>
<dbReference type="EMBL" id="KN838921">
    <property type="protein sequence ID" value="KIJ92284.1"/>
    <property type="molecule type" value="Genomic_DNA"/>
</dbReference>
<reference evidence="2 3" key="1">
    <citation type="submission" date="2014-04" db="EMBL/GenBank/DDBJ databases">
        <authorList>
            <consortium name="DOE Joint Genome Institute"/>
            <person name="Kuo A."/>
            <person name="Kohler A."/>
            <person name="Nagy L.G."/>
            <person name="Floudas D."/>
            <person name="Copeland A."/>
            <person name="Barry K.W."/>
            <person name="Cichocki N."/>
            <person name="Veneault-Fourrey C."/>
            <person name="LaButti K."/>
            <person name="Lindquist E.A."/>
            <person name="Lipzen A."/>
            <person name="Lundell T."/>
            <person name="Morin E."/>
            <person name="Murat C."/>
            <person name="Sun H."/>
            <person name="Tunlid A."/>
            <person name="Henrissat B."/>
            <person name="Grigoriev I.V."/>
            <person name="Hibbett D.S."/>
            <person name="Martin F."/>
            <person name="Nordberg H.P."/>
            <person name="Cantor M.N."/>
            <person name="Hua S.X."/>
        </authorList>
    </citation>
    <scope>NUCLEOTIDE SEQUENCE [LARGE SCALE GENOMIC DNA]</scope>
    <source>
        <strain evidence="2 3">LaAM-08-1</strain>
    </source>
</reference>
<organism evidence="2 3">
    <name type="scientific">Laccaria amethystina LaAM-08-1</name>
    <dbReference type="NCBI Taxonomy" id="1095629"/>
    <lineage>
        <taxon>Eukaryota</taxon>
        <taxon>Fungi</taxon>
        <taxon>Dikarya</taxon>
        <taxon>Basidiomycota</taxon>
        <taxon>Agaricomycotina</taxon>
        <taxon>Agaricomycetes</taxon>
        <taxon>Agaricomycetidae</taxon>
        <taxon>Agaricales</taxon>
        <taxon>Agaricineae</taxon>
        <taxon>Hydnangiaceae</taxon>
        <taxon>Laccaria</taxon>
    </lineage>
</organism>
<keyword evidence="3" id="KW-1185">Reference proteome</keyword>
<gene>
    <name evidence="2" type="ORF">K443DRAFT_685367</name>
</gene>
<proteinExistence type="predicted"/>
<sequence length="173" mass="17390">MAWVAGAPLQLTPTIAYMKLSTPFLLLSGTVLGALAIQEGTGSLSIHRSVLPSGGPYTASSSTSLYLPTTTGSQTTPLPTSITSTTITTSTTGTTSTTSTSISTVVSTTSTTTSPLPSYSFSSTTTGPPTSSSGSPTSSTTSSRASSGALSMKGLEDCNHVMATLLASLLFFL</sequence>
<dbReference type="AlphaFoldDB" id="A0A0C9WI41"/>
<protein>
    <submittedName>
        <fullName evidence="2">Uncharacterized protein</fullName>
    </submittedName>
</protein>
<dbReference type="Proteomes" id="UP000054477">
    <property type="component" value="Unassembled WGS sequence"/>
</dbReference>
<reference evidence="3" key="2">
    <citation type="submission" date="2015-01" db="EMBL/GenBank/DDBJ databases">
        <title>Evolutionary Origins and Diversification of the Mycorrhizal Mutualists.</title>
        <authorList>
            <consortium name="DOE Joint Genome Institute"/>
            <consortium name="Mycorrhizal Genomics Consortium"/>
            <person name="Kohler A."/>
            <person name="Kuo A."/>
            <person name="Nagy L.G."/>
            <person name="Floudas D."/>
            <person name="Copeland A."/>
            <person name="Barry K.W."/>
            <person name="Cichocki N."/>
            <person name="Veneault-Fourrey C."/>
            <person name="LaButti K."/>
            <person name="Lindquist E.A."/>
            <person name="Lipzen A."/>
            <person name="Lundell T."/>
            <person name="Morin E."/>
            <person name="Murat C."/>
            <person name="Riley R."/>
            <person name="Ohm R."/>
            <person name="Sun H."/>
            <person name="Tunlid A."/>
            <person name="Henrissat B."/>
            <person name="Grigoriev I.V."/>
            <person name="Hibbett D.S."/>
            <person name="Martin F."/>
        </authorList>
    </citation>
    <scope>NUCLEOTIDE SEQUENCE [LARGE SCALE GENOMIC DNA]</scope>
    <source>
        <strain evidence="3">LaAM-08-1</strain>
    </source>
</reference>
<feature type="region of interest" description="Disordered" evidence="1">
    <location>
        <begin position="69"/>
        <end position="146"/>
    </location>
</feature>
<name>A0A0C9WI41_9AGAR</name>
<evidence type="ECO:0000313" key="2">
    <source>
        <dbReference type="EMBL" id="KIJ92284.1"/>
    </source>
</evidence>
<evidence type="ECO:0000313" key="3">
    <source>
        <dbReference type="Proteomes" id="UP000054477"/>
    </source>
</evidence>
<accession>A0A0C9WI41</accession>
<evidence type="ECO:0000256" key="1">
    <source>
        <dbReference type="SAM" id="MobiDB-lite"/>
    </source>
</evidence>